<protein>
    <recommendedName>
        <fullName evidence="2">Type II secretion system protein H</fullName>
    </recommendedName>
    <alternativeName>
        <fullName evidence="10">General secretion pathway protein H</fullName>
    </alternativeName>
</protein>
<dbReference type="InterPro" id="IPR012902">
    <property type="entry name" value="N_methyl_site"/>
</dbReference>
<comment type="subcellular location">
    <subcellularLocation>
        <location evidence="1">Cell inner membrane</location>
        <topology evidence="1">Single-pass membrane protein</topology>
    </subcellularLocation>
</comment>
<dbReference type="NCBIfam" id="TIGR02532">
    <property type="entry name" value="IV_pilin_GFxxxE"/>
    <property type="match status" value="1"/>
</dbReference>
<evidence type="ECO:0000313" key="12">
    <source>
        <dbReference type="EMBL" id="MBD8501300.1"/>
    </source>
</evidence>
<evidence type="ECO:0000256" key="7">
    <source>
        <dbReference type="ARBA" id="ARBA00022989"/>
    </source>
</evidence>
<dbReference type="Pfam" id="PF12019">
    <property type="entry name" value="GspH"/>
    <property type="match status" value="1"/>
</dbReference>
<evidence type="ECO:0000259" key="11">
    <source>
        <dbReference type="Pfam" id="PF12019"/>
    </source>
</evidence>
<accession>A0ABR9B4L6</accession>
<evidence type="ECO:0000256" key="8">
    <source>
        <dbReference type="ARBA" id="ARBA00023136"/>
    </source>
</evidence>
<comment type="caution">
    <text evidence="12">The sequence shown here is derived from an EMBL/GenBank/DDBJ whole genome shotgun (WGS) entry which is preliminary data.</text>
</comment>
<keyword evidence="4" id="KW-0488">Methylation</keyword>
<dbReference type="EMBL" id="JACYTO010000001">
    <property type="protein sequence ID" value="MBD8501300.1"/>
    <property type="molecule type" value="Genomic_DNA"/>
</dbReference>
<feature type="domain" description="General secretion pathway GspH" evidence="11">
    <location>
        <begin position="39"/>
        <end position="132"/>
    </location>
</feature>
<keyword evidence="7" id="KW-1133">Transmembrane helix</keyword>
<reference evidence="13" key="1">
    <citation type="submission" date="2023-07" db="EMBL/GenBank/DDBJ databases">
        <title>Thauera sp. CAU 1555 isolated from sand of Yaerae Beach.</title>
        <authorList>
            <person name="Kim W."/>
        </authorList>
    </citation>
    <scope>NUCLEOTIDE SEQUENCE [LARGE SCALE GENOMIC DNA]</scope>
    <source>
        <strain evidence="13">CAU 1555</strain>
    </source>
</reference>
<evidence type="ECO:0000256" key="6">
    <source>
        <dbReference type="ARBA" id="ARBA00022692"/>
    </source>
</evidence>
<evidence type="ECO:0000256" key="9">
    <source>
        <dbReference type="ARBA" id="ARBA00025772"/>
    </source>
</evidence>
<keyword evidence="3" id="KW-1003">Cell membrane</keyword>
<sequence>MRGFTLLELMVALAIAALLVVSMPFAVVKAYDSMQYRAAVRNVLTGLKYARLEAMRLGRDVAFQVELESREYGVEGRLERYPEQVELQLLVADSEGAATSAAIRFYPDGSSTGGLIDILRPGGSGVRIQVDWLLGRISQRTHEG</sequence>
<name>A0ABR9B4L6_9RHOO</name>
<evidence type="ECO:0000256" key="10">
    <source>
        <dbReference type="ARBA" id="ARBA00030775"/>
    </source>
</evidence>
<keyword evidence="5" id="KW-0997">Cell inner membrane</keyword>
<evidence type="ECO:0000256" key="2">
    <source>
        <dbReference type="ARBA" id="ARBA00021549"/>
    </source>
</evidence>
<evidence type="ECO:0000256" key="3">
    <source>
        <dbReference type="ARBA" id="ARBA00022475"/>
    </source>
</evidence>
<dbReference type="InterPro" id="IPR022346">
    <property type="entry name" value="T2SS_GspH"/>
</dbReference>
<dbReference type="Pfam" id="PF07963">
    <property type="entry name" value="N_methyl"/>
    <property type="match status" value="1"/>
</dbReference>
<dbReference type="RefSeq" id="WP_187716166.1">
    <property type="nucleotide sequence ID" value="NZ_JACTAH010000001.1"/>
</dbReference>
<dbReference type="Proteomes" id="UP000603602">
    <property type="component" value="Unassembled WGS sequence"/>
</dbReference>
<keyword evidence="6" id="KW-0812">Transmembrane</keyword>
<evidence type="ECO:0000256" key="1">
    <source>
        <dbReference type="ARBA" id="ARBA00004377"/>
    </source>
</evidence>
<gene>
    <name evidence="12" type="ORF">IFO67_00185</name>
</gene>
<keyword evidence="8" id="KW-0472">Membrane</keyword>
<comment type="similarity">
    <text evidence="9">Belongs to the GSP H family.</text>
</comment>
<proteinExistence type="inferred from homology"/>
<organism evidence="12 13">
    <name type="scientific">Thauera sedimentorum</name>
    <dbReference type="NCBI Taxonomy" id="2767595"/>
    <lineage>
        <taxon>Bacteria</taxon>
        <taxon>Pseudomonadati</taxon>
        <taxon>Pseudomonadota</taxon>
        <taxon>Betaproteobacteria</taxon>
        <taxon>Rhodocyclales</taxon>
        <taxon>Zoogloeaceae</taxon>
        <taxon>Thauera</taxon>
    </lineage>
</organism>
<dbReference type="InterPro" id="IPR045584">
    <property type="entry name" value="Pilin-like"/>
</dbReference>
<evidence type="ECO:0000256" key="5">
    <source>
        <dbReference type="ARBA" id="ARBA00022519"/>
    </source>
</evidence>
<evidence type="ECO:0000256" key="4">
    <source>
        <dbReference type="ARBA" id="ARBA00022481"/>
    </source>
</evidence>
<dbReference type="SUPFAM" id="SSF54523">
    <property type="entry name" value="Pili subunits"/>
    <property type="match status" value="1"/>
</dbReference>
<keyword evidence="13" id="KW-1185">Reference proteome</keyword>
<dbReference type="PROSITE" id="PS00409">
    <property type="entry name" value="PROKAR_NTER_METHYL"/>
    <property type="match status" value="1"/>
</dbReference>
<evidence type="ECO:0000313" key="13">
    <source>
        <dbReference type="Proteomes" id="UP000603602"/>
    </source>
</evidence>